<dbReference type="InterPro" id="IPR020807">
    <property type="entry name" value="PKS_DH"/>
</dbReference>
<accession>A0ABW5GBY9</accession>
<dbReference type="InterPro" id="IPR020806">
    <property type="entry name" value="PKS_PP-bd"/>
</dbReference>
<feature type="domain" description="Carrier" evidence="6">
    <location>
        <begin position="5140"/>
        <end position="5217"/>
    </location>
</feature>
<dbReference type="SMART" id="SM01294">
    <property type="entry name" value="PKS_PP_betabranch"/>
    <property type="match status" value="3"/>
</dbReference>
<dbReference type="CDD" id="cd00833">
    <property type="entry name" value="PKS"/>
    <property type="match status" value="3"/>
</dbReference>
<feature type="region of interest" description="C-terminal hotdog fold" evidence="5">
    <location>
        <begin position="1160"/>
        <end position="1299"/>
    </location>
</feature>
<dbReference type="InterPro" id="IPR014030">
    <property type="entry name" value="Ketoacyl_synth_N"/>
</dbReference>
<organism evidence="9 10">
    <name type="scientific">Amycolatopsis samaneae</name>
    <dbReference type="NCBI Taxonomy" id="664691"/>
    <lineage>
        <taxon>Bacteria</taxon>
        <taxon>Bacillati</taxon>
        <taxon>Actinomycetota</taxon>
        <taxon>Actinomycetes</taxon>
        <taxon>Pseudonocardiales</taxon>
        <taxon>Pseudonocardiaceae</taxon>
        <taxon>Amycolatopsis</taxon>
    </lineage>
</organism>
<feature type="active site" description="Proton donor; for dehydratase activity" evidence="5">
    <location>
        <position position="2917"/>
    </location>
</feature>
<dbReference type="InterPro" id="IPR049552">
    <property type="entry name" value="PKS_DH_N"/>
</dbReference>
<feature type="domain" description="Carrier" evidence="6">
    <location>
        <begin position="18"/>
        <end position="100"/>
    </location>
</feature>
<dbReference type="SMART" id="SM00826">
    <property type="entry name" value="PKS_DH"/>
    <property type="match status" value="3"/>
</dbReference>
<feature type="active site" description="Proton acceptor; for dehydratase activity" evidence="5">
    <location>
        <position position="4430"/>
    </location>
</feature>
<keyword evidence="10" id="KW-1185">Reference proteome</keyword>
<dbReference type="EMBL" id="JBHUKU010000004">
    <property type="protein sequence ID" value="MFD2459021.1"/>
    <property type="molecule type" value="Genomic_DNA"/>
</dbReference>
<dbReference type="InterPro" id="IPR006162">
    <property type="entry name" value="Ppantetheine_attach_site"/>
</dbReference>
<feature type="domain" description="PKS/mFAS DH" evidence="8">
    <location>
        <begin position="4398"/>
        <end position="4671"/>
    </location>
</feature>
<dbReference type="Pfam" id="PF21089">
    <property type="entry name" value="PKS_DH_N"/>
    <property type="match status" value="3"/>
</dbReference>
<dbReference type="InterPro" id="IPR049551">
    <property type="entry name" value="PKS_DH_C"/>
</dbReference>
<feature type="region of interest" description="N-terminal hotdog fold" evidence="5">
    <location>
        <begin position="4398"/>
        <end position="4521"/>
    </location>
</feature>
<dbReference type="InterPro" id="IPR055123">
    <property type="entry name" value="SpnB-like_Rossmann"/>
</dbReference>
<evidence type="ECO:0000259" key="7">
    <source>
        <dbReference type="PROSITE" id="PS52004"/>
    </source>
</evidence>
<evidence type="ECO:0000256" key="5">
    <source>
        <dbReference type="PROSITE-ProRule" id="PRU01363"/>
    </source>
</evidence>
<keyword evidence="3" id="KW-0808">Transferase</keyword>
<dbReference type="InterPro" id="IPR009081">
    <property type="entry name" value="PP-bd_ACP"/>
</dbReference>
<evidence type="ECO:0000256" key="4">
    <source>
        <dbReference type="ARBA" id="ARBA00023315"/>
    </source>
</evidence>
<feature type="active site" description="Proton donor; for dehydratase activity" evidence="5">
    <location>
        <position position="4592"/>
    </location>
</feature>
<dbReference type="InterPro" id="IPR050091">
    <property type="entry name" value="PKS_NRPS_Biosynth_Enz"/>
</dbReference>
<reference evidence="10" key="1">
    <citation type="journal article" date="2019" name="Int. J. Syst. Evol. Microbiol.">
        <title>The Global Catalogue of Microorganisms (GCM) 10K type strain sequencing project: providing services to taxonomists for standard genome sequencing and annotation.</title>
        <authorList>
            <consortium name="The Broad Institute Genomics Platform"/>
            <consortium name="The Broad Institute Genome Sequencing Center for Infectious Disease"/>
            <person name="Wu L."/>
            <person name="Ma J."/>
        </authorList>
    </citation>
    <scope>NUCLEOTIDE SEQUENCE [LARGE SCALE GENOMIC DNA]</scope>
    <source>
        <strain evidence="10">CGMCC 4.7643</strain>
    </source>
</reference>
<dbReference type="Pfam" id="PF00698">
    <property type="entry name" value="Acyl_transf_1"/>
    <property type="match status" value="3"/>
</dbReference>
<feature type="domain" description="Ketosynthase family 3 (KS3)" evidence="7">
    <location>
        <begin position="3516"/>
        <end position="3940"/>
    </location>
</feature>
<dbReference type="Gene3D" id="1.10.1200.10">
    <property type="entry name" value="ACP-like"/>
    <property type="match status" value="4"/>
</dbReference>
<dbReference type="Pfam" id="PF08659">
    <property type="entry name" value="KR"/>
    <property type="match status" value="3"/>
</dbReference>
<dbReference type="Gene3D" id="3.10.129.110">
    <property type="entry name" value="Polyketide synthase dehydratase"/>
    <property type="match status" value="3"/>
</dbReference>
<dbReference type="InterPro" id="IPR018201">
    <property type="entry name" value="Ketoacyl_synth_AS"/>
</dbReference>
<feature type="region of interest" description="N-terminal hotdog fold" evidence="5">
    <location>
        <begin position="1021"/>
        <end position="1146"/>
    </location>
</feature>
<dbReference type="Pfam" id="PF14765">
    <property type="entry name" value="PS-DH"/>
    <property type="match status" value="3"/>
</dbReference>
<dbReference type="InterPro" id="IPR057326">
    <property type="entry name" value="KR_dom"/>
</dbReference>
<dbReference type="Pfam" id="PF22953">
    <property type="entry name" value="SpnB_Rossmann"/>
    <property type="match status" value="3"/>
</dbReference>
<dbReference type="PROSITE" id="PS52019">
    <property type="entry name" value="PKS_MFAS_DH"/>
    <property type="match status" value="3"/>
</dbReference>
<dbReference type="SUPFAM" id="SSF53901">
    <property type="entry name" value="Thiolase-like"/>
    <property type="match status" value="3"/>
</dbReference>
<dbReference type="PROSITE" id="PS50075">
    <property type="entry name" value="CARRIER"/>
    <property type="match status" value="4"/>
</dbReference>
<dbReference type="PROSITE" id="PS52004">
    <property type="entry name" value="KS3_2"/>
    <property type="match status" value="3"/>
</dbReference>
<evidence type="ECO:0000256" key="2">
    <source>
        <dbReference type="ARBA" id="ARBA00022553"/>
    </source>
</evidence>
<feature type="domain" description="PKS/mFAS DH" evidence="8">
    <location>
        <begin position="2723"/>
        <end position="2992"/>
    </location>
</feature>
<feature type="region of interest" description="C-terminal hotdog fold" evidence="5">
    <location>
        <begin position="4533"/>
        <end position="4671"/>
    </location>
</feature>
<dbReference type="InterPro" id="IPR014043">
    <property type="entry name" value="Acyl_transferase_dom"/>
</dbReference>
<dbReference type="Pfam" id="PF00550">
    <property type="entry name" value="PP-binding"/>
    <property type="match status" value="4"/>
</dbReference>
<dbReference type="InterPro" id="IPR001227">
    <property type="entry name" value="Ac_transferase_dom_sf"/>
</dbReference>
<dbReference type="SMART" id="SM00827">
    <property type="entry name" value="PKS_AT"/>
    <property type="match status" value="3"/>
</dbReference>
<dbReference type="InterPro" id="IPR013968">
    <property type="entry name" value="PKS_KR"/>
</dbReference>
<evidence type="ECO:0000259" key="8">
    <source>
        <dbReference type="PROSITE" id="PS52019"/>
    </source>
</evidence>
<dbReference type="PROSITE" id="PS00012">
    <property type="entry name" value="PHOSPHOPANTETHEINE"/>
    <property type="match status" value="3"/>
</dbReference>
<dbReference type="InterPro" id="IPR036736">
    <property type="entry name" value="ACP-like_sf"/>
</dbReference>
<protein>
    <submittedName>
        <fullName evidence="9">Type I polyketide synthase</fullName>
    </submittedName>
</protein>
<keyword evidence="4" id="KW-0012">Acyltransferase</keyword>
<dbReference type="SUPFAM" id="SSF52151">
    <property type="entry name" value="FabD/lysophospholipase-like"/>
    <property type="match status" value="3"/>
</dbReference>
<dbReference type="SUPFAM" id="SSF47336">
    <property type="entry name" value="ACP-like"/>
    <property type="match status" value="4"/>
</dbReference>
<feature type="region of interest" description="N-terminal hotdog fold" evidence="5">
    <location>
        <begin position="2723"/>
        <end position="2846"/>
    </location>
</feature>
<dbReference type="InterPro" id="IPR042104">
    <property type="entry name" value="PKS_dehydratase_sf"/>
</dbReference>
<dbReference type="PROSITE" id="PS00606">
    <property type="entry name" value="KS3_1"/>
    <property type="match status" value="2"/>
</dbReference>
<dbReference type="SMART" id="SM00823">
    <property type="entry name" value="PKS_PP"/>
    <property type="match status" value="4"/>
</dbReference>
<gene>
    <name evidence="9" type="ORF">ACFSYJ_10420</name>
</gene>
<feature type="active site" description="Proton acceptor; for dehydratase activity" evidence="5">
    <location>
        <position position="2755"/>
    </location>
</feature>
<feature type="domain" description="Ketosynthase family 3 (KS3)" evidence="7">
    <location>
        <begin position="1847"/>
        <end position="2268"/>
    </location>
</feature>
<dbReference type="Proteomes" id="UP001597419">
    <property type="component" value="Unassembled WGS sequence"/>
</dbReference>
<keyword evidence="2" id="KW-0597">Phosphoprotein</keyword>
<dbReference type="Gene3D" id="3.40.47.10">
    <property type="match status" value="3"/>
</dbReference>
<feature type="domain" description="Carrier" evidence="6">
    <location>
        <begin position="1754"/>
        <end position="1829"/>
    </location>
</feature>
<dbReference type="InterPro" id="IPR049900">
    <property type="entry name" value="PKS_mFAS_DH"/>
</dbReference>
<keyword evidence="1" id="KW-0596">Phosphopantetheine</keyword>
<dbReference type="SUPFAM" id="SSF55048">
    <property type="entry name" value="Probable ACP-binding domain of malonyl-CoA ACP transacylase"/>
    <property type="match status" value="3"/>
</dbReference>
<proteinExistence type="predicted"/>
<dbReference type="InterPro" id="IPR020841">
    <property type="entry name" value="PKS_Beta-ketoAc_synthase_dom"/>
</dbReference>
<dbReference type="InterPro" id="IPR032821">
    <property type="entry name" value="PKS_assoc"/>
</dbReference>
<evidence type="ECO:0000256" key="1">
    <source>
        <dbReference type="ARBA" id="ARBA00022450"/>
    </source>
</evidence>
<evidence type="ECO:0000256" key="3">
    <source>
        <dbReference type="ARBA" id="ARBA00022679"/>
    </source>
</evidence>
<dbReference type="Pfam" id="PF16197">
    <property type="entry name" value="KAsynt_C_assoc"/>
    <property type="match status" value="3"/>
</dbReference>
<sequence length="5259" mass="545377">MNESGSLSLKLAGLPVPEQIRALLELVREHALAVLRRTRPDEGGTAIAADRAFRDAGLDSLALVDLHVRLGEATGLDLPPTVAFDHPTPAALAGHLRSELLGLGETTDVPPRAVRDDAADEPLAIVGVGCRFPGGVASAEDLWRLVAEERSVLGEFPADRGWDLDGMFDDDPGAVGKSYVRRGGFLDTATEFDADFFGISPREALAMDPQQRLALETAWEALEDAGIDPASLRGSRAGVFVGAEVHEYGVRVHDAPEGLDGYLMTGNAPSVVSGRIAYVLGLEGPAVTVDTACSGSIVSLHLASQALRRDECSLALVGGVAVMGSPGMFTAFSRQRGLAPDGRVKAFAAAADGTGFAEGVGLLVVERLADARREGHRVLALVRGSAVNSDGASNGLTAPSGRAQRRLIVDALAEAGLAANEVGAVDAHGTGTTLGDPIEARAIIASYGAGRAGDRPLWLGSVKSNLGHTQAAGGVASVIKMIMAMRYSLLPKTLHVDTPTPNVDWSAGTVRLLTEPVAWERGDGPRRAGISAFGISGTNAHVIIEEPPVEDTENIESGEAPEGSPGGPVPLMISAGSADALRAQAARLLSLVDGPGAPGPLDLGFSLATGRAALGHRAVVVAEDLDEAVRGLRAVAAGENAPGVFTGVPGRGLAFLFTGQGSQRLGMGRELAEVYPVYADALDEAIGHLDLQLEVSLWDVLFAAEGTGDAALLDETAYAQPALFATEVALARLLDSWGLRPDFVAGHSIGEIAAAHVAGVFSLDDAATLVAARGRLMQELPGGGAMLAVRAAESEVLPLLEGDVAVAAVNGPEAVVVSGGEAGVLALERRFRELGRRTRRLRVSHAFHSPLMEPMLAEFGRVARILRYAAPRIPLVSTVTGLPATAGELCSPDYWVRHVVQAVRFADAVRGLAGQGAGTFVELGPNAVLSALGQDCLGDRAGTAAFVPALRRDHGERREVVSAAALAHARGAGLSGKDFFAGTGARRVPLPTYAFQRRRFWLTEAKPAVDAAGLGQADAGHPLLGAVVELAGSDGAVLTGRVSSRSQPWLAEHVIAGSPVLPGTAFLELALRAGELVGCATVEEITLEAPLRLPEDGPVALQVVVGAAGEDGRRAAEFHARAETTSADLPWTRHATAVLAPAVPAAVPDPGPAGWPPPGARPIDVSGLYDDLAGAGYGYGPAFRGLRAAWRRGDEVFAEVALPDELKADAGAFGLHPALLDAALHAADFATGESGDGVLRLPFSWRGVTLHATGASAIRVRLVAGAPGEVSLRIADAAGEPVATVDSYLVRELPGGRLVAGDPVSPGFAIRWVPPAAAMPGTAIAPPVWPALPEGDPVPPAVLYRCPVHVAPDVPAGVRAVTAEVLGVLREWAEGERFADARLVVVTRRAVAVAPGEDLEPAHAPVWGLVRAAQAEHPGRYVLVDVEGEAGEEAAVAAVLASGEPAAAVRDGVVRVPRLRELAATQEPAGDREPLWDKAGRVLVTGGTGGLGAVVARHLVLTHGVRRLVLTSRRGVDAPGAARLQAELLELGAEADVVACDVADREALAGLLARWPVRAVVHAAGVLDDGVLGSLTPERLDSVFRPKVDGAWNLHELTSDLSAFVLFSSTAAVLDGAGQANYAAANAFLDGLAAHRRAHGQAALSLSWGLWSGAGGMGDGLGDAAVRRLGELGLPPLTVEENLALFDRALAGTEPGVVPVRVDPGALRRRTEIPALLRGLVRAPRRRVAGEAPVPEHGTPGARFAALSGKDREEALLRLVRTEVAAVLGHDGAEAVGRERAFGEIGFDSLAAVELRNRLNAATGLRLTATLTFDHPNPAALARHLAGRFGQESPVTPRSPVVAATHDEPIAIVGMACRYPGEITSPEGLWRLVSVGGDAISAFPGDRGWDPDLHEPGVPGRSDTGEGGFLHDAAEFDAGFFDISPREARAMDPQQRLLLEVTWETFERAGIDPHSVRGSDTGVFAGVMYHDWGLRLGTLPEEIAGYHGNGSLASVVSGRVAYSYGLEGPAVTVDTACSSSLVALHLAAQALRSGECSLALAGGVTVMSTPDTFVDMSRQRGLSPDGRCRSFAAGANGTGWSEGVGLLLVERLSDARRNGHRVLALVRGSAVNSDGASNGLTAPNGPSQERVIRRALASAGLSTSDVDVVEGHGTGTTLGDPIEAQALLNTYGRDRERPLWLGSVKSNLGHTQAAAGVAGIIKMVEAMRHGVLPATVHVDEPSPQVEWSSGAVELLTEARAWPETGRPRRAGVSSFGISGTNAHVIVEQAPGEEAEGGPAPGPGGGPVPWVVSAKTPEALTAQLARLRSTVESGPARSLADYARALATTRAAQEHRAVVLASTREEVLSGLEGPAIVDSAREGKLAFLFTGQGAQRVGMGRELYESFPVFAAAFDEVVAELDRQLGRSLREVVWGGDAGVLDRTEFAQPGLFAVEVALFRLFEGWGVRPDFVAGHSVGEIAAAYVAGVLSLADAARLVVARGRLMQALPEGGAMLAIEAPEAEVVPWLPEGVSLAAVNGPDAVVVSGAEEAVLAVAARAGAQGRKCRRLAVSHAFHSALMDPMLGGFRGVVDGLSFAAPEIALVSMVTGTSAGDVASPEYWVGQVREAVRFGDGVRHLASLEVTTFLELGPDAVLSAAGPRSAPDAAFVPAARRGRDAVRAVLTALGRLHARGVAVDWPSFFGGRGSAHADLPTYAFQRRRYWLDGITRSGAGLADAGLTPLGHPLLSAAVAAPGSDALVLTGRLSVDTTHWLAEHRIDGRILVPGTVFAELAVRAADETGCRFVEELVLEAPLVLPERGGVALRVTVGEPAESGARTVKVYSRGDESAASWVGHAEGVLLPHAPPPAFSLAEWPPAGATPVPVDDAYTRLAGRGYGYGPAFRGLTAAWRHGDDVYAEVALPEGIGSEGFGLHPALWDAAMHADLLDGGTETLLPFSWRGVILHASGATAARVRVRGPRGGELSALWIADENGAPVATVDALTSRPSVVPSPVTAGPVYRLGWVPLGEKPSAAGESPEAVVWSVPHHDGEVLAAARAVTGEVLAEIQAWLDGAERPAPTLALVTRNAVVTGDGEAVDLAQAPVWGLVRAARAEHPGRFVLLDSDGSDASTAALDAALASGEPELALRQGEIRIPRLARAPEYDGGTPWDGTGRVLITGGVSGLGALVARHLVTAHGVRRLLLVSRRGPAAPGAEALRAELAGLGAEVEVAACDVADRDALARLLARHPVRAVVHAAGALDDGLVTALTPERLDPVWRSKVDGSWHLHELTRDLDLGAFVLFSSTAGLVLPAGQGNYAAANVFLDALAQHRRRAGLPATSLAWHLWDQVPGMAELAGAGIAETLRRQGLPPLSVETGLALFDTAMTSPEANLVPFRPDVAALRTGQGEVPVLLRGLVPRPARRAVRATGAGDGRRFAGPDRERVLLELVCARVAGVLGHDGAAAVEPDRAFRELGFDSLAAIELRNLLAGETGLRLPATLVFDHPSARAVAAYLASRLTGTPATSAPETPPEPVPAPDEPIAIVGMSCRFPGGARSPEEFWRLVADGVDAVGGFPTDRGWDSDALFDPEPGVPGRTYVREGGFLHDAAEFDPEFFGIMPREAIAMDPQQRLLLQASWEAFERAGIDPVAMRGSRTGVYAGVMYHEYASRLGEVPEDLAGYLGNGSAASVASGRVAYAFGLEGPAVTVDTACSSSLVALHMACQALRGGEVTMALAGGVTVMPTPEIFVDFSRQRGLAADGRCKAFAAAADGTGWSEGVGLLLVERLSDARRHGHPVLAVVRGSAVNSDGASNGLTAPNGPSQQRVIHRALAAAGLRPSEVDAVEGHGTGTRLGDPIEAQALLATYGQDRDRPLWLGSVKSNIGHAQAAAGVGGVIKMVMAMRHGLLPKTLHVDAPSPRVDWSEGRVELLTEAVPWPAGPRPRRAGVSAFGLSGTNAHVILEQAPAGEPVAETAGTTPTPVWPVSAKTPEALRAQAARLLSFVESRPELPFADIGHALANGRAALEHRAVVTGRDRDELVRGLGAVADGETGPGVVTGTADGAGGTAFLFTGQGAQRVGMGRELYESFPVFAEAFDEVVAELDRCLGRSLREVIWGEDAGLVDRTEFAQPGLFVVEVALFRLFESWGVRPDFVAGHSVGEIAAAHVAGVLSLGDAARLVVARGRLMQALPEGGAMLAVGIGEGALPPLGDVAVAAVNGPESVVLSGPVAEIEGLASRFGAAGRKVRRLSVSHAFHSALMDPMLEDFRAVVSELSFAEPRISVVSTVTGVVAEDFASPGYWVRQARATVRFADAIEFLAARGVTRFLELGPDAALSAMVGAPAASVVAALRRDRAETTTVLAALGALHVSGASPDWAAVFAGSGARPVELPTYAFRREHFWLDAPPAAGGRAADHGQSAAGHPLLSAVAGGADAEVAVLTGRLSVDTTPWLADHRVFGGMVLPGTGQVELALRAAGEVGCQVVEELTLEAPLTLPERGGVAVQVVVGEAAASGKRPISIRGREDRPGAKWVRHATGTIAPGGAPPSFALTAWPPPGAAPIPVGEAYARLAGRGYDYGPAFRGLKAAWRSGDEVFAEVSLPAGTAEPGFGLHPALLDAALHADLLDEAGLRAGRTYLPFSWGGVTLHAPGASALRVRLRRLRGDELSTLWIADETGAPVATVDRLAARPVTEDRLTAGDRPLFRIGWNPVAVPATGADARWIAVGDGLPGAETQKSWDALRAAVDGGREVPDAVLFSPSATAGDDVPSAVRSTVDEVLRFLRGWLADERFSGTRLVVRTQGAGPGSAGVAALAHAPVWGLLRAAQQEHPGRFVVVDSESPAELGPLLPWLAGTAEPELAVRGADVLVPRLARVDGAPGAVGASRWDPSGTVLITGGTGGLGALVARHLVAAHGVRRLLLTSRRGGDAPGATALAAELRGLGAEVTVAACDVADRESLAELLATIPAGHPLRGVVHAAGVLDNALLGSLTPDRVERVLRPKVDGAWHLHELTRDADLSAFVLFSSFAGLVIGAGQGNYGAANRFLDALARHRHAAGLPATALAYSLWQAETGLGGGAVDGAAEELRMTRLGFPPLSREDGLGLFDAAIASGEAVLVPMRFDAESGAEPAALVRDLVRVPRPSAVAPAAPREEVSLADRLAGLDADARGELVLGLVRAEVAQVRHAEPGSVDRDKGFTEMGLDSLAAIELRNRLAERVGLRLPATLMFDYPNPLALTGFLLAELTGEADGAPATPVAETGAGHGEAILTMDIDELVRTAMRAGESG</sequence>
<dbReference type="InterPro" id="IPR016036">
    <property type="entry name" value="Malonyl_transacylase_ACP-bd"/>
</dbReference>
<dbReference type="InterPro" id="IPR016039">
    <property type="entry name" value="Thiolase-like"/>
</dbReference>
<dbReference type="Gene3D" id="3.40.50.720">
    <property type="entry name" value="NAD(P)-binding Rossmann-like Domain"/>
    <property type="match status" value="3"/>
</dbReference>
<evidence type="ECO:0000313" key="10">
    <source>
        <dbReference type="Proteomes" id="UP001597419"/>
    </source>
</evidence>
<dbReference type="RefSeq" id="WP_345386901.1">
    <property type="nucleotide sequence ID" value="NZ_BAABHG010000002.1"/>
</dbReference>
<feature type="domain" description="Carrier" evidence="6">
    <location>
        <begin position="3421"/>
        <end position="3496"/>
    </location>
</feature>
<dbReference type="SUPFAM" id="SSF51735">
    <property type="entry name" value="NAD(P)-binding Rossmann-fold domains"/>
    <property type="match status" value="6"/>
</dbReference>
<evidence type="ECO:0000313" key="9">
    <source>
        <dbReference type="EMBL" id="MFD2459021.1"/>
    </source>
</evidence>
<dbReference type="InterPro" id="IPR036291">
    <property type="entry name" value="NAD(P)-bd_dom_sf"/>
</dbReference>
<name>A0ABW5GBY9_9PSEU</name>
<dbReference type="PANTHER" id="PTHR43775:SF51">
    <property type="entry name" value="INACTIVE PHENOLPHTHIOCEROL SYNTHESIS POLYKETIDE SYNTHASE TYPE I PKS1-RELATED"/>
    <property type="match status" value="1"/>
</dbReference>
<feature type="region of interest" description="C-terminal hotdog fold" evidence="5">
    <location>
        <begin position="2858"/>
        <end position="2992"/>
    </location>
</feature>
<feature type="active site" description="Proton donor; for dehydratase activity" evidence="5">
    <location>
        <position position="1221"/>
    </location>
</feature>
<feature type="domain" description="PKS/mFAS DH" evidence="8">
    <location>
        <begin position="1021"/>
        <end position="1299"/>
    </location>
</feature>
<dbReference type="InterPro" id="IPR016035">
    <property type="entry name" value="Acyl_Trfase/lysoPLipase"/>
</dbReference>
<dbReference type="SMART" id="SM00825">
    <property type="entry name" value="PKS_KS"/>
    <property type="match status" value="3"/>
</dbReference>
<dbReference type="Gene3D" id="3.40.366.10">
    <property type="entry name" value="Malonyl-Coenzyme A Acyl Carrier Protein, domain 2"/>
    <property type="match status" value="3"/>
</dbReference>
<dbReference type="Gene3D" id="3.30.70.3290">
    <property type="match status" value="3"/>
</dbReference>
<comment type="caution">
    <text evidence="9">The sequence shown here is derived from an EMBL/GenBank/DDBJ whole genome shotgun (WGS) entry which is preliminary data.</text>
</comment>
<dbReference type="CDD" id="cd08956">
    <property type="entry name" value="KR_3_FAS_SDR_x"/>
    <property type="match status" value="3"/>
</dbReference>
<dbReference type="PANTHER" id="PTHR43775">
    <property type="entry name" value="FATTY ACID SYNTHASE"/>
    <property type="match status" value="1"/>
</dbReference>
<dbReference type="InterPro" id="IPR014031">
    <property type="entry name" value="Ketoacyl_synth_C"/>
</dbReference>
<dbReference type="Pfam" id="PF00109">
    <property type="entry name" value="ketoacyl-synt"/>
    <property type="match status" value="3"/>
</dbReference>
<dbReference type="Pfam" id="PF02801">
    <property type="entry name" value="Ketoacyl-synt_C"/>
    <property type="match status" value="3"/>
</dbReference>
<dbReference type="SMART" id="SM00822">
    <property type="entry name" value="PKS_KR"/>
    <property type="match status" value="3"/>
</dbReference>
<feature type="active site" description="Proton acceptor; for dehydratase activity" evidence="5">
    <location>
        <position position="1053"/>
    </location>
</feature>
<evidence type="ECO:0000259" key="6">
    <source>
        <dbReference type="PROSITE" id="PS50075"/>
    </source>
</evidence>
<feature type="domain" description="Ketosynthase family 3 (KS3)" evidence="7">
    <location>
        <begin position="120"/>
        <end position="546"/>
    </location>
</feature>